<evidence type="ECO:0000313" key="2">
    <source>
        <dbReference type="EMBL" id="KAG7094786.1"/>
    </source>
</evidence>
<proteinExistence type="predicted"/>
<dbReference type="KEGG" id="more:E1B28_005601"/>
<dbReference type="Proteomes" id="UP001049176">
    <property type="component" value="Chromosome 3"/>
</dbReference>
<keyword evidence="3" id="KW-1185">Reference proteome</keyword>
<reference evidence="2" key="1">
    <citation type="journal article" date="2021" name="Genome Biol. Evol.">
        <title>The assembled and annotated genome of the fairy-ring fungus Marasmius oreades.</title>
        <authorList>
            <person name="Hiltunen M."/>
            <person name="Ament-Velasquez S.L."/>
            <person name="Johannesson H."/>
        </authorList>
    </citation>
    <scope>NUCLEOTIDE SEQUENCE</scope>
    <source>
        <strain evidence="2">03SP1</strain>
    </source>
</reference>
<accession>A0A9P7UVT1</accession>
<evidence type="ECO:0000259" key="1">
    <source>
        <dbReference type="Pfam" id="PF01636"/>
    </source>
</evidence>
<dbReference type="SUPFAM" id="SSF56112">
    <property type="entry name" value="Protein kinase-like (PK-like)"/>
    <property type="match status" value="1"/>
</dbReference>
<organism evidence="2 3">
    <name type="scientific">Marasmius oreades</name>
    <name type="common">fairy-ring Marasmius</name>
    <dbReference type="NCBI Taxonomy" id="181124"/>
    <lineage>
        <taxon>Eukaryota</taxon>
        <taxon>Fungi</taxon>
        <taxon>Dikarya</taxon>
        <taxon>Basidiomycota</taxon>
        <taxon>Agaricomycotina</taxon>
        <taxon>Agaricomycetes</taxon>
        <taxon>Agaricomycetidae</taxon>
        <taxon>Agaricales</taxon>
        <taxon>Marasmiineae</taxon>
        <taxon>Marasmiaceae</taxon>
        <taxon>Marasmius</taxon>
    </lineage>
</organism>
<feature type="domain" description="Aminoglycoside phosphotransferase" evidence="1">
    <location>
        <begin position="114"/>
        <end position="146"/>
    </location>
</feature>
<dbReference type="GeneID" id="66074677"/>
<gene>
    <name evidence="2" type="ORF">E1B28_005601</name>
</gene>
<sequence length="208" mass="23544">MYGDTDCMGLWEVWGDMGTWDPYPPYRPILPYVCEFADVVVKFVLKYGRDAHHAMAAADRAPKLYSCEPFEMCGGYWGLKMVVMGCVEGKALSHVPATPAIKEDIMQCVAVLHDLGLAHGDLHEENFIIDSHTKLVSLIDFDMAVCDKLPPSVHRYLDESSLDPFQRILKYCAVPDDDDYAWGMFERDRTVNANLDSSMLRSLVKRTL</sequence>
<evidence type="ECO:0000313" key="3">
    <source>
        <dbReference type="Proteomes" id="UP001049176"/>
    </source>
</evidence>
<dbReference type="InterPro" id="IPR011009">
    <property type="entry name" value="Kinase-like_dom_sf"/>
</dbReference>
<name>A0A9P7UVT1_9AGAR</name>
<dbReference type="Gene3D" id="1.10.510.10">
    <property type="entry name" value="Transferase(Phosphotransferase) domain 1"/>
    <property type="match status" value="1"/>
</dbReference>
<protein>
    <recommendedName>
        <fullName evidence="1">Aminoglycoside phosphotransferase domain-containing protein</fullName>
    </recommendedName>
</protein>
<dbReference type="RefSeq" id="XP_043011256.1">
    <property type="nucleotide sequence ID" value="XM_043150169.1"/>
</dbReference>
<dbReference type="InterPro" id="IPR002575">
    <property type="entry name" value="Aminoglycoside_PTrfase"/>
</dbReference>
<dbReference type="OrthoDB" id="3250441at2759"/>
<comment type="caution">
    <text evidence="2">The sequence shown here is derived from an EMBL/GenBank/DDBJ whole genome shotgun (WGS) entry which is preliminary data.</text>
</comment>
<dbReference type="Pfam" id="PF01636">
    <property type="entry name" value="APH"/>
    <property type="match status" value="1"/>
</dbReference>
<dbReference type="EMBL" id="CM032183">
    <property type="protein sequence ID" value="KAG7094786.1"/>
    <property type="molecule type" value="Genomic_DNA"/>
</dbReference>
<dbReference type="AlphaFoldDB" id="A0A9P7UVT1"/>